<protein>
    <submittedName>
        <fullName evidence="1">Uncharacterized protein</fullName>
    </submittedName>
</protein>
<sequence>MRSVSVEAGIAESLGGFRYSKWDTCYAFGSIAAHCNLASSELFCNS</sequence>
<dbReference type="Proteomes" id="UP000001025">
    <property type="component" value="Chromosome"/>
</dbReference>
<evidence type="ECO:0000313" key="1">
    <source>
        <dbReference type="EMBL" id="CAD77935.1"/>
    </source>
</evidence>
<dbReference type="EMBL" id="BX294156">
    <property type="protein sequence ID" value="CAD77935.1"/>
    <property type="molecule type" value="Genomic_DNA"/>
</dbReference>
<proteinExistence type="predicted"/>
<dbReference type="InParanoid" id="Q7UHN5"/>
<dbReference type="HOGENOM" id="CLU_3188298_0_0_0"/>
<evidence type="ECO:0000313" key="2">
    <source>
        <dbReference type="Proteomes" id="UP000001025"/>
    </source>
</evidence>
<accession>Q7UHN5</accession>
<dbReference type="EnsemblBacteria" id="CAD77935">
    <property type="protein sequence ID" value="CAD77935"/>
    <property type="gene ID" value="RB13092"/>
</dbReference>
<dbReference type="KEGG" id="rba:RB13092"/>
<dbReference type="STRING" id="243090.RB13092"/>
<organism evidence="1 2">
    <name type="scientific">Rhodopirellula baltica (strain DSM 10527 / NCIMB 13988 / SH1)</name>
    <dbReference type="NCBI Taxonomy" id="243090"/>
    <lineage>
        <taxon>Bacteria</taxon>
        <taxon>Pseudomonadati</taxon>
        <taxon>Planctomycetota</taxon>
        <taxon>Planctomycetia</taxon>
        <taxon>Pirellulales</taxon>
        <taxon>Pirellulaceae</taxon>
        <taxon>Rhodopirellula</taxon>
    </lineage>
</organism>
<gene>
    <name evidence="1" type="ordered locus">RB13092</name>
</gene>
<name>Q7UHN5_RHOBA</name>
<dbReference type="AlphaFoldDB" id="Q7UHN5"/>
<keyword evidence="2" id="KW-1185">Reference proteome</keyword>
<reference evidence="1 2" key="1">
    <citation type="journal article" date="2003" name="Proc. Natl. Acad. Sci. U.S.A.">
        <title>Complete genome sequence of the marine planctomycete Pirellula sp. strain 1.</title>
        <authorList>
            <person name="Gloeckner F.O."/>
            <person name="Kube M."/>
            <person name="Bauer M."/>
            <person name="Teeling H."/>
            <person name="Lombardot T."/>
            <person name="Ludwig W."/>
            <person name="Gade D."/>
            <person name="Beck A."/>
            <person name="Borzym K."/>
            <person name="Heitmann K."/>
            <person name="Rabus R."/>
            <person name="Schlesner H."/>
            <person name="Amann R."/>
            <person name="Reinhardt R."/>
        </authorList>
    </citation>
    <scope>NUCLEOTIDE SEQUENCE [LARGE SCALE GENOMIC DNA]</scope>
    <source>
        <strain evidence="2">DSM 10527 / NCIMB 13988 / SH1</strain>
    </source>
</reference>